<feature type="domain" description="ABC transmembrane type-1" evidence="9">
    <location>
        <begin position="7"/>
        <end position="261"/>
    </location>
</feature>
<reference evidence="10 11" key="1">
    <citation type="submission" date="2020-08" db="EMBL/GenBank/DDBJ databases">
        <title>Winkia gen. nov., sp. nov., isolated from faeces of the Anser albifrons in China.</title>
        <authorList>
            <person name="Liu Q."/>
        </authorList>
    </citation>
    <scope>NUCLEOTIDE SEQUENCE [LARGE SCALE GENOMIC DNA]</scope>
    <source>
        <strain evidence="10 11">C62</strain>
    </source>
</reference>
<dbReference type="GO" id="GO:0140359">
    <property type="term" value="F:ABC-type transporter activity"/>
    <property type="evidence" value="ECO:0007669"/>
    <property type="project" value="InterPro"/>
</dbReference>
<evidence type="ECO:0000256" key="6">
    <source>
        <dbReference type="ARBA" id="ARBA00023136"/>
    </source>
</evidence>
<dbReference type="SMART" id="SM00382">
    <property type="entry name" value="AAA"/>
    <property type="match status" value="1"/>
</dbReference>
<feature type="transmembrane region" description="Helical" evidence="7">
    <location>
        <begin position="248"/>
        <end position="277"/>
    </location>
</feature>
<dbReference type="EMBL" id="JACRUO010000001">
    <property type="protein sequence ID" value="MBD3689243.1"/>
    <property type="molecule type" value="Genomic_DNA"/>
</dbReference>
<sequence length="559" mass="58279">MSETRPVLAPLTGSILARILDHVLGCVLYGLAAGAAVGLATQVPGPSWGVLGALIAAMVLLCLVKGLCHYAEQFLGHSVAFRALELLRRACFVRLIPASPAALAGARSGDLLARLTTDIDRIEVFFAHTIAPAISAIVVPLLACTAIGVVGGVQAGAAGLAIVVITLLVCAYAGHDVARVASLSNLGAKGDVAQQLTDSVQGVAEVVGYGVETARLSSLAEAQDRVRVQDARLTRVLAVRRGVVQVGLLAMVVAPTALAVRAGAAAWAVAAIAVVAWRSWEVVRGVEDFSTSLATSLAAARRVHTLVHTPPAVADGPDTRGLTRAPEVVWDRVTFAYPPTPGRAAAAPVVREATVRAPAGKWTAFVGATGAGKSTLLALALRYWDPQSGCMRMDGTDIRGYRVEALRRRIAVVDQRPHLFTGTIASNLRLVAPAASDDELWAALDAAQLGEDVRRMGGLEARVGERAATLSGGQAQRLALARAFLVDAHLVVLDEFTSHLDPELADRVRASVREIFPDATILEVTHTAPADALSQRDAGIDRLVVVGEGGIDEAASLST</sequence>
<dbReference type="Pfam" id="PF00664">
    <property type="entry name" value="ABC_membrane"/>
    <property type="match status" value="1"/>
</dbReference>
<feature type="domain" description="ABC transporter" evidence="8">
    <location>
        <begin position="328"/>
        <end position="559"/>
    </location>
</feature>
<dbReference type="PROSITE" id="PS50893">
    <property type="entry name" value="ABC_TRANSPORTER_2"/>
    <property type="match status" value="1"/>
</dbReference>
<evidence type="ECO:0000256" key="4">
    <source>
        <dbReference type="ARBA" id="ARBA00022840"/>
    </source>
</evidence>
<dbReference type="GO" id="GO:0005886">
    <property type="term" value="C:plasma membrane"/>
    <property type="evidence" value="ECO:0007669"/>
    <property type="project" value="UniProtKB-SubCell"/>
</dbReference>
<dbReference type="InterPro" id="IPR039421">
    <property type="entry name" value="Type_1_exporter"/>
</dbReference>
<keyword evidence="3" id="KW-0547">Nucleotide-binding</keyword>
<comment type="caution">
    <text evidence="10">The sequence shown here is derived from an EMBL/GenBank/DDBJ whole genome shotgun (WGS) entry which is preliminary data.</text>
</comment>
<keyword evidence="4 10" id="KW-0067">ATP-binding</keyword>
<evidence type="ECO:0000259" key="9">
    <source>
        <dbReference type="PROSITE" id="PS50929"/>
    </source>
</evidence>
<dbReference type="GO" id="GO:0005524">
    <property type="term" value="F:ATP binding"/>
    <property type="evidence" value="ECO:0007669"/>
    <property type="project" value="UniProtKB-KW"/>
</dbReference>
<evidence type="ECO:0000313" key="10">
    <source>
        <dbReference type="EMBL" id="MBD3689243.1"/>
    </source>
</evidence>
<feature type="transmembrane region" description="Helical" evidence="7">
    <location>
        <begin position="155"/>
        <end position="174"/>
    </location>
</feature>
<dbReference type="Gene3D" id="1.20.1560.10">
    <property type="entry name" value="ABC transporter type 1, transmembrane domain"/>
    <property type="match status" value="1"/>
</dbReference>
<dbReference type="InterPro" id="IPR017871">
    <property type="entry name" value="ABC_transporter-like_CS"/>
</dbReference>
<dbReference type="InterPro" id="IPR003439">
    <property type="entry name" value="ABC_transporter-like_ATP-bd"/>
</dbReference>
<evidence type="ECO:0000256" key="3">
    <source>
        <dbReference type="ARBA" id="ARBA00022741"/>
    </source>
</evidence>
<keyword evidence="2 7" id="KW-0812">Transmembrane</keyword>
<dbReference type="InterPro" id="IPR011527">
    <property type="entry name" value="ABC1_TM_dom"/>
</dbReference>
<dbReference type="InterPro" id="IPR003593">
    <property type="entry name" value="AAA+_ATPase"/>
</dbReference>
<protein>
    <submittedName>
        <fullName evidence="10">ABC transporter ATP-binding protein</fullName>
    </submittedName>
</protein>
<dbReference type="GO" id="GO:0016887">
    <property type="term" value="F:ATP hydrolysis activity"/>
    <property type="evidence" value="ECO:0007669"/>
    <property type="project" value="InterPro"/>
</dbReference>
<evidence type="ECO:0000259" key="8">
    <source>
        <dbReference type="PROSITE" id="PS50893"/>
    </source>
</evidence>
<keyword evidence="6 7" id="KW-0472">Membrane</keyword>
<dbReference type="InterPro" id="IPR027417">
    <property type="entry name" value="P-loop_NTPase"/>
</dbReference>
<dbReference type="SUPFAM" id="SSF52540">
    <property type="entry name" value="P-loop containing nucleoside triphosphate hydrolases"/>
    <property type="match status" value="1"/>
</dbReference>
<dbReference type="PANTHER" id="PTHR24221">
    <property type="entry name" value="ATP-BINDING CASSETTE SUB-FAMILY B"/>
    <property type="match status" value="1"/>
</dbReference>
<dbReference type="AlphaFoldDB" id="A0A8I0KU27"/>
<accession>A0A8I0KU27</accession>
<feature type="transmembrane region" description="Helical" evidence="7">
    <location>
        <begin position="20"/>
        <end position="41"/>
    </location>
</feature>
<dbReference type="SUPFAM" id="SSF90123">
    <property type="entry name" value="ABC transporter transmembrane region"/>
    <property type="match status" value="1"/>
</dbReference>
<feature type="transmembrane region" description="Helical" evidence="7">
    <location>
        <begin position="47"/>
        <end position="68"/>
    </location>
</feature>
<keyword evidence="11" id="KW-1185">Reference proteome</keyword>
<evidence type="ECO:0000256" key="5">
    <source>
        <dbReference type="ARBA" id="ARBA00022989"/>
    </source>
</evidence>
<evidence type="ECO:0000256" key="1">
    <source>
        <dbReference type="ARBA" id="ARBA00004651"/>
    </source>
</evidence>
<dbReference type="GO" id="GO:0034040">
    <property type="term" value="F:ATPase-coupled lipid transmembrane transporter activity"/>
    <property type="evidence" value="ECO:0007669"/>
    <property type="project" value="TreeGrafter"/>
</dbReference>
<comment type="subcellular location">
    <subcellularLocation>
        <location evidence="1">Cell membrane</location>
        <topology evidence="1">Multi-pass membrane protein</topology>
    </subcellularLocation>
</comment>
<dbReference type="Gene3D" id="3.40.50.300">
    <property type="entry name" value="P-loop containing nucleotide triphosphate hydrolases"/>
    <property type="match status" value="1"/>
</dbReference>
<gene>
    <name evidence="10" type="ORF">H8R10_03230</name>
</gene>
<feature type="transmembrane region" description="Helical" evidence="7">
    <location>
        <begin position="124"/>
        <end position="149"/>
    </location>
</feature>
<evidence type="ECO:0000256" key="7">
    <source>
        <dbReference type="SAM" id="Phobius"/>
    </source>
</evidence>
<dbReference type="Proteomes" id="UP000627538">
    <property type="component" value="Unassembled WGS sequence"/>
</dbReference>
<organism evidence="10 11">
    <name type="scientific">Nanchangia anserum</name>
    <dbReference type="NCBI Taxonomy" id="2692125"/>
    <lineage>
        <taxon>Bacteria</taxon>
        <taxon>Bacillati</taxon>
        <taxon>Actinomycetota</taxon>
        <taxon>Actinomycetes</taxon>
        <taxon>Actinomycetales</taxon>
        <taxon>Actinomycetaceae</taxon>
        <taxon>Nanchangia</taxon>
    </lineage>
</organism>
<dbReference type="PROSITE" id="PS50929">
    <property type="entry name" value="ABC_TM1F"/>
    <property type="match status" value="1"/>
</dbReference>
<dbReference type="Pfam" id="PF00005">
    <property type="entry name" value="ABC_tran"/>
    <property type="match status" value="1"/>
</dbReference>
<dbReference type="PANTHER" id="PTHR24221:SF654">
    <property type="entry name" value="ATP-BINDING CASSETTE SUB-FAMILY B MEMBER 6"/>
    <property type="match status" value="1"/>
</dbReference>
<proteinExistence type="predicted"/>
<dbReference type="PROSITE" id="PS00211">
    <property type="entry name" value="ABC_TRANSPORTER_1"/>
    <property type="match status" value="1"/>
</dbReference>
<evidence type="ECO:0000256" key="2">
    <source>
        <dbReference type="ARBA" id="ARBA00022692"/>
    </source>
</evidence>
<evidence type="ECO:0000313" key="11">
    <source>
        <dbReference type="Proteomes" id="UP000627538"/>
    </source>
</evidence>
<keyword evidence="5 7" id="KW-1133">Transmembrane helix</keyword>
<dbReference type="InterPro" id="IPR036640">
    <property type="entry name" value="ABC1_TM_sf"/>
</dbReference>
<dbReference type="RefSeq" id="WP_191071308.1">
    <property type="nucleotide sequence ID" value="NZ_JACRUO010000001.1"/>
</dbReference>
<name>A0A8I0KU27_9ACTO</name>